<dbReference type="Pfam" id="PF13419">
    <property type="entry name" value="HAD_2"/>
    <property type="match status" value="1"/>
</dbReference>
<accession>A0A387BFX8</accession>
<dbReference type="SUPFAM" id="SSF56784">
    <property type="entry name" value="HAD-like"/>
    <property type="match status" value="1"/>
</dbReference>
<dbReference type="InterPro" id="IPR052550">
    <property type="entry name" value="Pyrimidine_5'-ntase_YjjG"/>
</dbReference>
<gene>
    <name evidence="1" type="ORF">D7I46_02385</name>
</gene>
<dbReference type="InterPro" id="IPR006439">
    <property type="entry name" value="HAD-SF_hydro_IA"/>
</dbReference>
<dbReference type="NCBIfam" id="TIGR02254">
    <property type="entry name" value="YjjG_YfnB"/>
    <property type="match status" value="1"/>
</dbReference>
<reference evidence="1 2" key="1">
    <citation type="submission" date="2018-09" db="EMBL/GenBank/DDBJ databases">
        <title>Genome sequencing of strain 1JSPR-7.</title>
        <authorList>
            <person name="Heo J."/>
            <person name="Kim S.-J."/>
            <person name="Kwon S.-W."/>
        </authorList>
    </citation>
    <scope>NUCLEOTIDE SEQUENCE [LARGE SCALE GENOMIC DNA]</scope>
    <source>
        <strain evidence="1 2">1JSPR-7</strain>
    </source>
</reference>
<protein>
    <submittedName>
        <fullName evidence="1">Noncanonical pyrimidine nucleotidase, YjjG family</fullName>
    </submittedName>
</protein>
<dbReference type="EMBL" id="CP032627">
    <property type="protein sequence ID" value="AYG00036.1"/>
    <property type="molecule type" value="Genomic_DNA"/>
</dbReference>
<sequence length="230" mass="26236">MTVLLFDIDNTLLDFDKAEYDALGKIFAHYHIADTAENRAIYSRENKALWRIHESGGMSREALTSTRFVKAFEALNVWSDELNGVAIDAEYQTYLSEGHELMSHAKELLSVLTERRQEMYVVSNGTSRVSRPRIVEAGIAEYFQEIFISEEVGAHKPSREFFDRVFAQIDSAERKEFTIVGDSLATDILGGRNAGIHTVWYNPKHLVYSEDIKPEREISDLLEILELVGE</sequence>
<dbReference type="OrthoDB" id="9802350at2"/>
<dbReference type="Proteomes" id="UP000269374">
    <property type="component" value="Chromosome"/>
</dbReference>
<dbReference type="InterPro" id="IPR023214">
    <property type="entry name" value="HAD_sf"/>
</dbReference>
<dbReference type="KEGG" id="lact:D7I46_02385"/>
<dbReference type="PRINTS" id="PR00413">
    <property type="entry name" value="HADHALOGNASE"/>
</dbReference>
<dbReference type="PANTHER" id="PTHR47478">
    <property type="match status" value="1"/>
</dbReference>
<dbReference type="SFLD" id="SFLDS00003">
    <property type="entry name" value="Haloacid_Dehalogenase"/>
    <property type="match status" value="1"/>
</dbReference>
<dbReference type="InterPro" id="IPR036412">
    <property type="entry name" value="HAD-like_sf"/>
</dbReference>
<organism evidence="1 2">
    <name type="scientific">Lactococcus allomyrinae</name>
    <dbReference type="NCBI Taxonomy" id="2419773"/>
    <lineage>
        <taxon>Bacteria</taxon>
        <taxon>Bacillati</taxon>
        <taxon>Bacillota</taxon>
        <taxon>Bacilli</taxon>
        <taxon>Lactobacillales</taxon>
        <taxon>Streptococcaceae</taxon>
        <taxon>Lactococcus</taxon>
    </lineage>
</organism>
<dbReference type="GO" id="GO:0008253">
    <property type="term" value="F:5'-nucleotidase activity"/>
    <property type="evidence" value="ECO:0007669"/>
    <property type="project" value="InterPro"/>
</dbReference>
<name>A0A387BFX8_9LACT</name>
<dbReference type="NCBIfam" id="TIGR01509">
    <property type="entry name" value="HAD-SF-IA-v3"/>
    <property type="match status" value="1"/>
</dbReference>
<dbReference type="NCBIfam" id="TIGR01549">
    <property type="entry name" value="HAD-SF-IA-v1"/>
    <property type="match status" value="1"/>
</dbReference>
<proteinExistence type="predicted"/>
<dbReference type="SFLD" id="SFLDG01129">
    <property type="entry name" value="C1.5:_HAD__Beta-PGM__Phosphata"/>
    <property type="match status" value="1"/>
</dbReference>
<dbReference type="RefSeq" id="WP_120771424.1">
    <property type="nucleotide sequence ID" value="NZ_CP032627.1"/>
</dbReference>
<dbReference type="PANTHER" id="PTHR47478:SF1">
    <property type="entry name" value="PYRIMIDINE 5'-NUCLEOTIDASE YJJG"/>
    <property type="match status" value="1"/>
</dbReference>
<evidence type="ECO:0000313" key="2">
    <source>
        <dbReference type="Proteomes" id="UP000269374"/>
    </source>
</evidence>
<dbReference type="Gene3D" id="3.40.50.1000">
    <property type="entry name" value="HAD superfamily/HAD-like"/>
    <property type="match status" value="1"/>
</dbReference>
<dbReference type="InterPro" id="IPR023198">
    <property type="entry name" value="PGP-like_dom2"/>
</dbReference>
<evidence type="ECO:0000313" key="1">
    <source>
        <dbReference type="EMBL" id="AYG00036.1"/>
    </source>
</evidence>
<dbReference type="Gene3D" id="1.10.150.240">
    <property type="entry name" value="Putative phosphatase, domain 2"/>
    <property type="match status" value="1"/>
</dbReference>
<dbReference type="InterPro" id="IPR011951">
    <property type="entry name" value="HAD-SF_hydro_IA_YjjG/PynA"/>
</dbReference>
<dbReference type="InterPro" id="IPR041492">
    <property type="entry name" value="HAD_2"/>
</dbReference>
<dbReference type="AlphaFoldDB" id="A0A387BFX8"/>
<keyword evidence="2" id="KW-1185">Reference proteome</keyword>